<dbReference type="SMART" id="SM00294">
    <property type="entry name" value="4.1m"/>
    <property type="match status" value="1"/>
</dbReference>
<dbReference type="SMART" id="SM00408">
    <property type="entry name" value="IGc2"/>
    <property type="match status" value="3"/>
</dbReference>
<evidence type="ECO:0000313" key="20">
    <source>
        <dbReference type="EMBL" id="VFV37556.1"/>
    </source>
</evidence>
<proteinExistence type="inferred from homology"/>
<evidence type="ECO:0000256" key="13">
    <source>
        <dbReference type="ARBA" id="ARBA00023319"/>
    </source>
</evidence>
<evidence type="ECO:0000256" key="4">
    <source>
        <dbReference type="ARBA" id="ARBA00022553"/>
    </source>
</evidence>
<evidence type="ECO:0000256" key="7">
    <source>
        <dbReference type="ARBA" id="ARBA00022737"/>
    </source>
</evidence>
<keyword evidence="7" id="KW-0677">Repeat</keyword>
<dbReference type="AlphaFoldDB" id="A0A485P0W2"/>
<dbReference type="FunFam" id="2.60.40.10:FF:000013">
    <property type="entry name" value="cell adhesion molecule 1 isoform X1"/>
    <property type="match status" value="1"/>
</dbReference>
<protein>
    <recommendedName>
        <fullName evidence="16">Cell adhesion molecule 1</fullName>
    </recommendedName>
    <alternativeName>
        <fullName evidence="17">Synaptic cell adhesion molecule</fullName>
    </alternativeName>
</protein>
<keyword evidence="11" id="KW-1015">Disulfide bond</keyword>
<keyword evidence="9" id="KW-0770">Synapse</keyword>
<dbReference type="PROSITE" id="PS50835">
    <property type="entry name" value="IG_LIKE"/>
    <property type="match status" value="3"/>
</dbReference>
<dbReference type="GO" id="GO:0007156">
    <property type="term" value="P:homophilic cell adhesion via plasma membrane adhesion molecules"/>
    <property type="evidence" value="ECO:0007669"/>
    <property type="project" value="TreeGrafter"/>
</dbReference>
<dbReference type="InterPro" id="IPR003585">
    <property type="entry name" value="Neurexin-like"/>
</dbReference>
<gene>
    <name evidence="20" type="ORF">LYPA_23C001787</name>
</gene>
<dbReference type="InterPro" id="IPR036179">
    <property type="entry name" value="Ig-like_dom_sf"/>
</dbReference>
<evidence type="ECO:0000313" key="21">
    <source>
        <dbReference type="Proteomes" id="UP000386466"/>
    </source>
</evidence>
<dbReference type="GO" id="GO:0043005">
    <property type="term" value="C:neuron projection"/>
    <property type="evidence" value="ECO:0007669"/>
    <property type="project" value="TreeGrafter"/>
</dbReference>
<evidence type="ECO:0000256" key="18">
    <source>
        <dbReference type="SAM" id="Phobius"/>
    </source>
</evidence>
<evidence type="ECO:0000256" key="12">
    <source>
        <dbReference type="ARBA" id="ARBA00023180"/>
    </source>
</evidence>
<dbReference type="FunFam" id="2.60.40.10:FF:000200">
    <property type="entry name" value="cell adhesion molecule 1 isoform X1"/>
    <property type="match status" value="1"/>
</dbReference>
<evidence type="ECO:0000256" key="6">
    <source>
        <dbReference type="ARBA" id="ARBA00022729"/>
    </source>
</evidence>
<evidence type="ECO:0000256" key="16">
    <source>
        <dbReference type="ARBA" id="ARBA00068781"/>
    </source>
</evidence>
<keyword evidence="10 18" id="KW-0472">Membrane</keyword>
<dbReference type="InterPro" id="IPR003599">
    <property type="entry name" value="Ig_sub"/>
</dbReference>
<evidence type="ECO:0000256" key="15">
    <source>
        <dbReference type="ARBA" id="ARBA00063829"/>
    </source>
</evidence>
<accession>A0A485P0W2</accession>
<dbReference type="InterPro" id="IPR013783">
    <property type="entry name" value="Ig-like_fold"/>
</dbReference>
<dbReference type="InterPro" id="IPR013106">
    <property type="entry name" value="Ig_V-set"/>
</dbReference>
<dbReference type="InterPro" id="IPR013162">
    <property type="entry name" value="CD80_C2-set"/>
</dbReference>
<evidence type="ECO:0000256" key="11">
    <source>
        <dbReference type="ARBA" id="ARBA00023157"/>
    </source>
</evidence>
<evidence type="ECO:0000256" key="14">
    <source>
        <dbReference type="ARBA" id="ARBA00034103"/>
    </source>
</evidence>
<dbReference type="Pfam" id="PF13927">
    <property type="entry name" value="Ig_3"/>
    <property type="match status" value="1"/>
</dbReference>
<keyword evidence="12" id="KW-0325">Glycoprotein</keyword>
<feature type="transmembrane region" description="Helical" evidence="18">
    <location>
        <begin position="346"/>
        <end position="366"/>
    </location>
</feature>
<evidence type="ECO:0000256" key="17">
    <source>
        <dbReference type="ARBA" id="ARBA00080773"/>
    </source>
</evidence>
<evidence type="ECO:0000256" key="3">
    <source>
        <dbReference type="ARBA" id="ARBA00022475"/>
    </source>
</evidence>
<dbReference type="EMBL" id="CAAGRJ010024717">
    <property type="protein sequence ID" value="VFV37556.1"/>
    <property type="molecule type" value="Genomic_DNA"/>
</dbReference>
<evidence type="ECO:0000256" key="10">
    <source>
        <dbReference type="ARBA" id="ARBA00023136"/>
    </source>
</evidence>
<dbReference type="Pfam" id="PF07686">
    <property type="entry name" value="V-set"/>
    <property type="match status" value="1"/>
</dbReference>
<dbReference type="InterPro" id="IPR007110">
    <property type="entry name" value="Ig-like_dom"/>
</dbReference>
<dbReference type="CDD" id="cd05883">
    <property type="entry name" value="IgI_2_Necl-2"/>
    <property type="match status" value="1"/>
</dbReference>
<name>A0A485P0W2_LYNPA</name>
<comment type="subcellular location">
    <subcellularLocation>
        <location evidence="1">Cell membrane</location>
        <topology evidence="1">Single-pass type I membrane protein</topology>
    </subcellularLocation>
    <subcellularLocation>
        <location evidence="14">Synapse</location>
    </subcellularLocation>
</comment>
<dbReference type="PANTHER" id="PTHR45889">
    <property type="entry name" value="IG-LIKE DOMAIN-CONTAINING PROTEIN"/>
    <property type="match status" value="1"/>
</dbReference>
<dbReference type="GO" id="GO:0005886">
    <property type="term" value="C:plasma membrane"/>
    <property type="evidence" value="ECO:0007669"/>
    <property type="project" value="UniProtKB-SubCell"/>
</dbReference>
<comment type="similarity">
    <text evidence="2">Belongs to the nectin family.</text>
</comment>
<keyword evidence="21" id="KW-1185">Reference proteome</keyword>
<dbReference type="FunFam" id="2.60.40.10:FF:000184">
    <property type="entry name" value="cell adhesion molecule 1 isoform X2"/>
    <property type="match status" value="1"/>
</dbReference>
<dbReference type="SMART" id="SM00409">
    <property type="entry name" value="IG"/>
    <property type="match status" value="3"/>
</dbReference>
<keyword evidence="8 18" id="KW-1133">Transmembrane helix</keyword>
<organism evidence="20 21">
    <name type="scientific">Lynx pardinus</name>
    <name type="common">Iberian lynx</name>
    <name type="synonym">Felis pardina</name>
    <dbReference type="NCBI Taxonomy" id="191816"/>
    <lineage>
        <taxon>Eukaryota</taxon>
        <taxon>Metazoa</taxon>
        <taxon>Chordata</taxon>
        <taxon>Craniata</taxon>
        <taxon>Vertebrata</taxon>
        <taxon>Euteleostomi</taxon>
        <taxon>Mammalia</taxon>
        <taxon>Eutheria</taxon>
        <taxon>Laurasiatheria</taxon>
        <taxon>Carnivora</taxon>
        <taxon>Feliformia</taxon>
        <taxon>Felidae</taxon>
        <taxon>Felinae</taxon>
        <taxon>Lynx</taxon>
    </lineage>
</organism>
<dbReference type="CDD" id="cd05881">
    <property type="entry name" value="IgV_1_Necl-2"/>
    <property type="match status" value="1"/>
</dbReference>
<dbReference type="GO" id="GO:0042271">
    <property type="term" value="P:susceptibility to natural killer cell mediated cytotoxicity"/>
    <property type="evidence" value="ECO:0007669"/>
    <property type="project" value="TreeGrafter"/>
</dbReference>
<dbReference type="GO" id="GO:0045202">
    <property type="term" value="C:synapse"/>
    <property type="evidence" value="ECO:0007669"/>
    <property type="project" value="UniProtKB-SubCell"/>
</dbReference>
<reference evidence="20 21" key="1">
    <citation type="submission" date="2019-01" db="EMBL/GenBank/DDBJ databases">
        <authorList>
            <person name="Alioto T."/>
            <person name="Alioto T."/>
        </authorList>
    </citation>
    <scope>NUCLEOTIDE SEQUENCE [LARGE SCALE GENOMIC DNA]</scope>
</reference>
<dbReference type="SUPFAM" id="SSF48726">
    <property type="entry name" value="Immunoglobulin"/>
    <property type="match status" value="3"/>
</dbReference>
<dbReference type="GO" id="GO:0008037">
    <property type="term" value="P:cell recognition"/>
    <property type="evidence" value="ECO:0007669"/>
    <property type="project" value="TreeGrafter"/>
</dbReference>
<keyword evidence="4" id="KW-0597">Phosphoprotein</keyword>
<comment type="subunit">
    <text evidence="15">Homodimer (via Ig-like V-type domain). Interacts with FARP1. Interacts (via Ig-like V-type domain) with CRTAM (via Ig-like V-type domain); the interaction competes with CRTAM homodimerization and CADM1 homodimerization. Interacts (via C-terminus) with EPB41L3/DAL1. The interaction with EPB41L3/DAL1 may act to anchor CADM1 to the actin cytoskeleton. Interacts (via C-terminus) with MPP2 (via PDZ domain). Interacts (via C-terminus) with MPP3 (via PDZ domain); this interaction connects CADM1 with DLG1. Interacts (via C-terminus) with PALS2 (via PDZ domain).</text>
</comment>
<feature type="domain" description="Ig-like" evidence="19">
    <location>
        <begin position="242"/>
        <end position="316"/>
    </location>
</feature>
<evidence type="ECO:0000256" key="2">
    <source>
        <dbReference type="ARBA" id="ARBA00007810"/>
    </source>
</evidence>
<dbReference type="GO" id="GO:0005102">
    <property type="term" value="F:signaling receptor binding"/>
    <property type="evidence" value="ECO:0007669"/>
    <property type="project" value="TreeGrafter"/>
</dbReference>
<dbReference type="Pfam" id="PF08205">
    <property type="entry name" value="C2-set_2"/>
    <property type="match status" value="1"/>
</dbReference>
<evidence type="ECO:0000256" key="1">
    <source>
        <dbReference type="ARBA" id="ARBA00004251"/>
    </source>
</evidence>
<sequence length="413" mass="45514">MCASPQSVVPGSAASGAPVNLKGMQILGPYPSPAKLGTLGGDGQNLFTKDVTVIEGEVATISCQVNKSDDSVIQLLNPNRQTIYFRDFRPLKDSRFQLLNFSSSELKVSLTNVSISDEGRYFCQLYTDPPQESYTTITVLVPPRNLMIDIQKDTAVEGEEIEVNCTAMASKPATTIRWFKGNKELKGKSEVEEWSDMYTVTSQLMLKVHKEDDGVPVICQVEHPAVTGNLQTQRYLEVQYKPQVHIQMTYPLQGLTREGDALELTCEAIGKPQPVMVTWVRVDDEMPQHAVLSGPNLFINNLNKTDNGTYRCEASNIVGKAHSDYMLYVYDSRAGEEGAIRAVDHAVIGGVVAVVVFAMLCLLIILGRYFARHKGTYFTHEAKGADDAADADTAIINAEGGQNNSEEKKEYFI</sequence>
<keyword evidence="3" id="KW-1003">Cell membrane</keyword>
<keyword evidence="5 18" id="KW-0812">Transmembrane</keyword>
<dbReference type="CDD" id="cd00096">
    <property type="entry name" value="Ig"/>
    <property type="match status" value="1"/>
</dbReference>
<dbReference type="Gene3D" id="2.60.40.10">
    <property type="entry name" value="Immunoglobulins"/>
    <property type="match status" value="3"/>
</dbReference>
<evidence type="ECO:0000256" key="8">
    <source>
        <dbReference type="ARBA" id="ARBA00022989"/>
    </source>
</evidence>
<dbReference type="InterPro" id="IPR003598">
    <property type="entry name" value="Ig_sub2"/>
</dbReference>
<dbReference type="GO" id="GO:0051606">
    <property type="term" value="P:detection of stimulus"/>
    <property type="evidence" value="ECO:0007669"/>
    <property type="project" value="TreeGrafter"/>
</dbReference>
<evidence type="ECO:0000256" key="5">
    <source>
        <dbReference type="ARBA" id="ARBA00022692"/>
    </source>
</evidence>
<evidence type="ECO:0000259" key="19">
    <source>
        <dbReference type="PROSITE" id="PS50835"/>
    </source>
</evidence>
<dbReference type="PANTHER" id="PTHR45889:SF2">
    <property type="entry name" value="CELL ADHESION MOLECULE 1"/>
    <property type="match status" value="1"/>
</dbReference>
<feature type="domain" description="Ig-like" evidence="19">
    <location>
        <begin position="143"/>
        <end position="237"/>
    </location>
</feature>
<feature type="domain" description="Ig-like" evidence="19">
    <location>
        <begin position="31"/>
        <end position="138"/>
    </location>
</feature>
<keyword evidence="13" id="KW-0393">Immunoglobulin domain</keyword>
<dbReference type="Proteomes" id="UP000386466">
    <property type="component" value="Unassembled WGS sequence"/>
</dbReference>
<keyword evidence="6" id="KW-0732">Signal</keyword>
<evidence type="ECO:0000256" key="9">
    <source>
        <dbReference type="ARBA" id="ARBA00023018"/>
    </source>
</evidence>